<protein>
    <submittedName>
        <fullName evidence="1">Uncharacterized protein</fullName>
    </submittedName>
</protein>
<dbReference type="HOGENOM" id="CLU_750294_0_0_1"/>
<reference evidence="1 2" key="1">
    <citation type="journal article" date="2014" name="PLoS Genet.">
        <title>Analysis of the Phlebiopsis gigantea genome, transcriptome and secretome provides insight into its pioneer colonization strategies of wood.</title>
        <authorList>
            <person name="Hori C."/>
            <person name="Ishida T."/>
            <person name="Igarashi K."/>
            <person name="Samejima M."/>
            <person name="Suzuki H."/>
            <person name="Master E."/>
            <person name="Ferreira P."/>
            <person name="Ruiz-Duenas F.J."/>
            <person name="Held B."/>
            <person name="Canessa P."/>
            <person name="Larrondo L.F."/>
            <person name="Schmoll M."/>
            <person name="Druzhinina I.S."/>
            <person name="Kubicek C.P."/>
            <person name="Gaskell J.A."/>
            <person name="Kersten P."/>
            <person name="St John F."/>
            <person name="Glasner J."/>
            <person name="Sabat G."/>
            <person name="Splinter BonDurant S."/>
            <person name="Syed K."/>
            <person name="Yadav J."/>
            <person name="Mgbeahuruike A.C."/>
            <person name="Kovalchuk A."/>
            <person name="Asiegbu F.O."/>
            <person name="Lackner G."/>
            <person name="Hoffmeister D."/>
            <person name="Rencoret J."/>
            <person name="Gutierrez A."/>
            <person name="Sun H."/>
            <person name="Lindquist E."/>
            <person name="Barry K."/>
            <person name="Riley R."/>
            <person name="Grigoriev I.V."/>
            <person name="Henrissat B."/>
            <person name="Kues U."/>
            <person name="Berka R.M."/>
            <person name="Martinez A.T."/>
            <person name="Covert S.F."/>
            <person name="Blanchette R.A."/>
            <person name="Cullen D."/>
        </authorList>
    </citation>
    <scope>NUCLEOTIDE SEQUENCE [LARGE SCALE GENOMIC DNA]</scope>
    <source>
        <strain evidence="1 2">11061_1 CR5-6</strain>
    </source>
</reference>
<gene>
    <name evidence="1" type="ORF">PHLGIDRAFT_256274</name>
</gene>
<name>A0A0C3RS34_PHLG1</name>
<keyword evidence="2" id="KW-1185">Reference proteome</keyword>
<dbReference type="AlphaFoldDB" id="A0A0C3RS34"/>
<evidence type="ECO:0000313" key="2">
    <source>
        <dbReference type="Proteomes" id="UP000053257"/>
    </source>
</evidence>
<evidence type="ECO:0000313" key="1">
    <source>
        <dbReference type="EMBL" id="KIP03071.1"/>
    </source>
</evidence>
<dbReference type="Proteomes" id="UP000053257">
    <property type="component" value="Unassembled WGS sequence"/>
</dbReference>
<dbReference type="EMBL" id="KN840635">
    <property type="protein sequence ID" value="KIP03071.1"/>
    <property type="molecule type" value="Genomic_DNA"/>
</dbReference>
<organism evidence="1 2">
    <name type="scientific">Phlebiopsis gigantea (strain 11061_1 CR5-6)</name>
    <name type="common">White-rot fungus</name>
    <name type="synonym">Peniophora gigantea</name>
    <dbReference type="NCBI Taxonomy" id="745531"/>
    <lineage>
        <taxon>Eukaryota</taxon>
        <taxon>Fungi</taxon>
        <taxon>Dikarya</taxon>
        <taxon>Basidiomycota</taxon>
        <taxon>Agaricomycotina</taxon>
        <taxon>Agaricomycetes</taxon>
        <taxon>Polyporales</taxon>
        <taxon>Phanerochaetaceae</taxon>
        <taxon>Phlebiopsis</taxon>
    </lineage>
</organism>
<proteinExistence type="predicted"/>
<accession>A0A0C3RS34</accession>
<sequence>MPLLQDLLDFLDATPSIRKFIRVLSLKIILTNPLDTLVARGEVDQGKGPQLNTLRSILRLTSRLQFLDVYNFRFARQFAPLDSSAATHSPTLEHLHHLRVDPLQFDLNSNLLHQLLSLVATVGTLTFNTPIRIRQMSQPTVSFSPPLPPPPAIVKRIRQLYVNNTYAIRPHSIIDPAHLESFHTRELQWEDFPWFSDFLQTVGSAVGLKHLGLPVHSNSPWPHFGLGPDQDTCLRLLDLSVFEKLETLSLSLPAWTPTPRVMNPDDPLGVYASGYDFIVRVLSIMSDTLQSITFRLTCSALPWRFERGGAHNMRTDWSQLDRALAERVPMRGLKTVRFVLSNFLDDAIAREAVKRSMPLTNAAGVLQRA</sequence>